<organism evidence="2 3">
    <name type="scientific">Gilliamella apis</name>
    <dbReference type="NCBI Taxonomy" id="1970738"/>
    <lineage>
        <taxon>Bacteria</taxon>
        <taxon>Pseudomonadati</taxon>
        <taxon>Pseudomonadota</taxon>
        <taxon>Gammaproteobacteria</taxon>
        <taxon>Orbales</taxon>
        <taxon>Orbaceae</taxon>
        <taxon>Gilliamella</taxon>
    </lineage>
</organism>
<keyword evidence="1" id="KW-0472">Membrane</keyword>
<keyword evidence="1" id="KW-1133">Transmembrane helix</keyword>
<name>A0A2V4DTJ5_9GAMM</name>
<keyword evidence="3" id="KW-1185">Reference proteome</keyword>
<accession>A0A2V4DTJ5</accession>
<feature type="transmembrane region" description="Helical" evidence="1">
    <location>
        <begin position="12"/>
        <end position="29"/>
    </location>
</feature>
<feature type="transmembrane region" description="Helical" evidence="1">
    <location>
        <begin position="85"/>
        <end position="104"/>
    </location>
</feature>
<dbReference type="Proteomes" id="UP000247673">
    <property type="component" value="Unassembled WGS sequence"/>
</dbReference>
<sequence length="647" mass="72568">MFKYNYLKNSHNLKLFSILLLGIYSKFVIENRFIFSVFKHLLPCNFAKDKLLSSRYLRFFLLSSIYSIVKLTKKIQKVNSNLFNPLAKISFFFIIIMVNSVYALNVTTAESIQGSQPYLTLGNGSIKADNSDSLLSITLSNGKVITPSDDVSSITNPIYLPHSKQSFTRIRTIIPFTEQGNPNYPQVKISDLLGSPFNFYADDDGDGFDENGNVTATASGNISLKWEARNPKVPDINAQNAYIDITSTVKNNPREMISLCDSPYRLTISTSNGELKTEYGKPNNNIFTQKSHTYYISAKMLPTVCYAQPNLLYDNASYGNNMINVDYDGPLWDSAKLSDNEYRGFPSKGFKVRNAHTSGEYEGENSVYNNNFPSTGSNGLYFYLLLKGATPEEMLAANGSTIIAKEGGRVKLSLSVESTPKWRHDDRLPAPIPYWNSEPALKVTLSGPHSGSNTKTFNPATFKLYTDSAETHTLYEFKIMRWYIPQPKVTYGEGDARKWSKSDAQSYQAKARAYCSSLGANYRLANISDFTNANRYRYGWNSGIAGRGSKAYRRQLSYLSAGNWVGGINNEWGCLVNDWNAAGSDQYRCSGYSGSDWDSYAYWTDNLAKDVTDSEDEAKPLVNPMNVGEPMVYDSYDYQYRAACVSP</sequence>
<feature type="transmembrane region" description="Helical" evidence="1">
    <location>
        <begin position="56"/>
        <end position="73"/>
    </location>
</feature>
<evidence type="ECO:0000313" key="2">
    <source>
        <dbReference type="EMBL" id="PXY90349.1"/>
    </source>
</evidence>
<dbReference type="AlphaFoldDB" id="A0A2V4DTJ5"/>
<protein>
    <submittedName>
        <fullName evidence="2">Uncharacterized protein</fullName>
    </submittedName>
</protein>
<evidence type="ECO:0000313" key="3">
    <source>
        <dbReference type="Proteomes" id="UP000247673"/>
    </source>
</evidence>
<comment type="caution">
    <text evidence="2">The sequence shown here is derived from an EMBL/GenBank/DDBJ whole genome shotgun (WGS) entry which is preliminary data.</text>
</comment>
<dbReference type="EMBL" id="QGLO01000006">
    <property type="protein sequence ID" value="PXY90349.1"/>
    <property type="molecule type" value="Genomic_DNA"/>
</dbReference>
<proteinExistence type="predicted"/>
<reference evidence="2 3" key="1">
    <citation type="submission" date="2018-05" db="EMBL/GenBank/DDBJ databases">
        <title>Reference genomes for bee gut microbiota database.</title>
        <authorList>
            <person name="Ellegaard K.M."/>
        </authorList>
    </citation>
    <scope>NUCLEOTIDE SEQUENCE [LARGE SCALE GENOMIC DNA]</scope>
    <source>
        <strain evidence="2 3">ESL0172</strain>
    </source>
</reference>
<gene>
    <name evidence="2" type="ORF">DKK78_08115</name>
</gene>
<evidence type="ECO:0000256" key="1">
    <source>
        <dbReference type="SAM" id="Phobius"/>
    </source>
</evidence>
<keyword evidence="1" id="KW-0812">Transmembrane</keyword>